<dbReference type="RefSeq" id="WP_188039216.1">
    <property type="nucleotide sequence ID" value="NZ_JACVHF010000004.1"/>
</dbReference>
<protein>
    <submittedName>
        <fullName evidence="3">FIST C-terminal domain-containing protein</fullName>
    </submittedName>
</protein>
<evidence type="ECO:0000313" key="4">
    <source>
        <dbReference type="Proteomes" id="UP000617402"/>
    </source>
</evidence>
<evidence type="ECO:0000259" key="1">
    <source>
        <dbReference type="SMART" id="SM00897"/>
    </source>
</evidence>
<gene>
    <name evidence="3" type="ORF">H1S01_06095</name>
</gene>
<dbReference type="Pfam" id="PF08495">
    <property type="entry name" value="FIST"/>
    <property type="match status" value="1"/>
</dbReference>
<dbReference type="Pfam" id="PF10442">
    <property type="entry name" value="FIST_C"/>
    <property type="match status" value="1"/>
</dbReference>
<dbReference type="InterPro" id="IPR013702">
    <property type="entry name" value="FIST_domain_N"/>
</dbReference>
<keyword evidence="4" id="KW-1185">Reference proteome</keyword>
<sequence length="372" mass="41459">MKHMVSVFSQHLSPEGAVREIAEQIKSQAENIKIVLFFASSKYEPLIIGREMKKAFPDSIVVGCTTAGELANGKVLNESIVATALDDHIIHDVAVAVIKNLSKDINVTEAFGTFERHFQVSMQEMDFEKYVGLVLVDGLSMAEERLMDIIGTKTDVHFVGGSAGDDLQFKTTFLFCDGEVYTDAALLVVLKPGVPHEIVKTQSFAVTDRILVATKVDEVHRTVYEFNGEPAAEAYAKAIGRPVEELEKYFMCNPVGLVAAGEPFVRSPQKKDRNKMVFYCNIIEGMNLYVLEPTDIIKETSQVLDDLKQRRGQLLGIIQFNCILRTLELLKEGRLENYGELFVDIPMVGFSTYGEQYFGHINQTATMLVLGE</sequence>
<accession>A0ABR7SZW6</accession>
<comment type="caution">
    <text evidence="3">The sequence shown here is derived from an EMBL/GenBank/DDBJ whole genome shotgun (WGS) entry which is preliminary data.</text>
</comment>
<dbReference type="InterPro" id="IPR019494">
    <property type="entry name" value="FIST_C"/>
</dbReference>
<reference evidence="3 4" key="1">
    <citation type="submission" date="2020-07" db="EMBL/GenBank/DDBJ databases">
        <title>Draft whole-genome sequence of Heliobacterium chlorum DSM 3682, type strain.</title>
        <authorList>
            <person name="Kyndt J.A."/>
            <person name="Meyer T.E."/>
            <person name="Imhoff J.F."/>
        </authorList>
    </citation>
    <scope>NUCLEOTIDE SEQUENCE [LARGE SCALE GENOMIC DNA]</scope>
    <source>
        <strain evidence="3 4">DSM 3682</strain>
    </source>
</reference>
<dbReference type="SMART" id="SM01204">
    <property type="entry name" value="FIST_C"/>
    <property type="match status" value="1"/>
</dbReference>
<dbReference type="PANTHER" id="PTHR40252:SF2">
    <property type="entry name" value="BLR0328 PROTEIN"/>
    <property type="match status" value="1"/>
</dbReference>
<dbReference type="EMBL" id="JACVHF010000004">
    <property type="protein sequence ID" value="MBC9784082.1"/>
    <property type="molecule type" value="Genomic_DNA"/>
</dbReference>
<dbReference type="Proteomes" id="UP000617402">
    <property type="component" value="Unassembled WGS sequence"/>
</dbReference>
<evidence type="ECO:0000259" key="2">
    <source>
        <dbReference type="SMART" id="SM01204"/>
    </source>
</evidence>
<organism evidence="3 4">
    <name type="scientific">Heliobacterium chlorum</name>
    <dbReference type="NCBI Taxonomy" id="2698"/>
    <lineage>
        <taxon>Bacteria</taxon>
        <taxon>Bacillati</taxon>
        <taxon>Bacillota</taxon>
        <taxon>Clostridia</taxon>
        <taxon>Eubacteriales</taxon>
        <taxon>Heliobacteriaceae</taxon>
        <taxon>Heliobacterium</taxon>
    </lineage>
</organism>
<name>A0ABR7SZW6_HELCL</name>
<evidence type="ECO:0000313" key="3">
    <source>
        <dbReference type="EMBL" id="MBC9784082.1"/>
    </source>
</evidence>
<proteinExistence type="predicted"/>
<dbReference type="SMART" id="SM00897">
    <property type="entry name" value="FIST"/>
    <property type="match status" value="1"/>
</dbReference>
<feature type="domain" description="FIST C-domain" evidence="2">
    <location>
        <begin position="231"/>
        <end position="359"/>
    </location>
</feature>
<feature type="domain" description="FIST" evidence="1">
    <location>
        <begin position="30"/>
        <end position="230"/>
    </location>
</feature>
<dbReference type="PANTHER" id="PTHR40252">
    <property type="entry name" value="BLR0328 PROTEIN"/>
    <property type="match status" value="1"/>
</dbReference>